<name>A0A9Q9J2M0_9XANT</name>
<evidence type="ECO:0000313" key="2">
    <source>
        <dbReference type="Proteomes" id="UP001058381"/>
    </source>
</evidence>
<dbReference type="Proteomes" id="UP001058381">
    <property type="component" value="Chromosome"/>
</dbReference>
<gene>
    <name evidence="1" type="ORF">M0D43_04020</name>
</gene>
<evidence type="ECO:0000313" key="1">
    <source>
        <dbReference type="EMBL" id="UXA67491.1"/>
    </source>
</evidence>
<dbReference type="GeneID" id="75150491"/>
<sequence length="454" mass="49822">MHVIAKFFKAALLGVCILLAAVLALYAVSRYWPIPEAQRQALAQLRQPLPPLRGANMFGALWSLSYAIPQAQREAVLARDVERFNRLPDRVPFQPAAAGYPRLPGWPSTAPALCTARADGCLQRVRQHPQAYADALAIQATMLARMRALADYADYRSPFRPRGDTPLPELPRMPLSMTASALDFVQGRTTQALSGVCTDAQVARVLMRSGDNLAITMIGAAMLRGNAQLFADMLAERPVQQSLPVHCAAAFAPATTQEISLCHALHGESRMVFSLLQDVPPPRNGRNWLERVAPQLLDRERTQALLAPTFTWACSAPVLAVLAKDRALPQHDVPVPETTSVACVANASGCLLASVSRPDYANYQHKLQDTAAALRTVSTMLWLRDHPADATLLTQRLAALPPALRQQARPLKVDDDGKHLILVQYARREAEAGEYRWPLPASRITEERQANAIQ</sequence>
<organism evidence="1 2">
    <name type="scientific">Xanthomonas prunicola</name>
    <dbReference type="NCBI Taxonomy" id="2053930"/>
    <lineage>
        <taxon>Bacteria</taxon>
        <taxon>Pseudomonadati</taxon>
        <taxon>Pseudomonadota</taxon>
        <taxon>Gammaproteobacteria</taxon>
        <taxon>Lysobacterales</taxon>
        <taxon>Lysobacteraceae</taxon>
        <taxon>Xanthomonas</taxon>
    </lineage>
</organism>
<proteinExistence type="predicted"/>
<dbReference type="AlphaFoldDB" id="A0A9Q9J2M0"/>
<accession>A0A9Q9J2M0</accession>
<dbReference type="EMBL" id="CP096142">
    <property type="protein sequence ID" value="UXA67491.1"/>
    <property type="molecule type" value="Genomic_DNA"/>
</dbReference>
<protein>
    <submittedName>
        <fullName evidence="1">Uncharacterized protein</fullName>
    </submittedName>
</protein>
<reference evidence="1" key="1">
    <citation type="submission" date="2022-04" db="EMBL/GenBank/DDBJ databases">
        <title>Xanthomonas prunicola pv. tritici, a pathogen causing a previously unreported foliar disease of wheat.</title>
        <authorList>
            <person name="Clavijo F."/>
            <person name="Curland R.D."/>
            <person name="Dill-Macky R."/>
            <person name="Pereyra S."/>
            <person name="Roman-Reyna V."/>
            <person name="Siri M.I."/>
        </authorList>
    </citation>
    <scope>NUCLEOTIDE SEQUENCE</scope>
    <source>
        <strain evidence="1">CIX249</strain>
    </source>
</reference>
<dbReference type="RefSeq" id="WP_252163643.1">
    <property type="nucleotide sequence ID" value="NZ_CP094827.1"/>
</dbReference>